<evidence type="ECO:0000313" key="1">
    <source>
        <dbReference type="EMBL" id="OJH40312.1"/>
    </source>
</evidence>
<evidence type="ECO:0000313" key="2">
    <source>
        <dbReference type="Proteomes" id="UP000182229"/>
    </source>
</evidence>
<proteinExistence type="predicted"/>
<keyword evidence="2" id="KW-1185">Reference proteome</keyword>
<accession>A0A1L9BDH2</accession>
<organism evidence="1 2">
    <name type="scientific">Cystobacter ferrugineus</name>
    <dbReference type="NCBI Taxonomy" id="83449"/>
    <lineage>
        <taxon>Bacteria</taxon>
        <taxon>Pseudomonadati</taxon>
        <taxon>Myxococcota</taxon>
        <taxon>Myxococcia</taxon>
        <taxon>Myxococcales</taxon>
        <taxon>Cystobacterineae</taxon>
        <taxon>Archangiaceae</taxon>
        <taxon>Cystobacter</taxon>
    </lineage>
</organism>
<protein>
    <submittedName>
        <fullName evidence="1">Uncharacterized protein</fullName>
    </submittedName>
</protein>
<dbReference type="RefSeq" id="WP_071898944.1">
    <property type="nucleotide sequence ID" value="NZ_MPIN01000003.1"/>
</dbReference>
<comment type="caution">
    <text evidence="1">The sequence shown here is derived from an EMBL/GenBank/DDBJ whole genome shotgun (WGS) entry which is preliminary data.</text>
</comment>
<dbReference type="STRING" id="83449.BON30_14840"/>
<dbReference type="Proteomes" id="UP000182229">
    <property type="component" value="Unassembled WGS sequence"/>
</dbReference>
<reference evidence="1 2" key="2">
    <citation type="submission" date="2016-12" db="EMBL/GenBank/DDBJ databases">
        <title>Draft Genome Sequence of Cystobacter ferrugineus Strain Cbfe23.</title>
        <authorList>
            <person name="Akbar S."/>
            <person name="Dowd S.E."/>
            <person name="Stevens D.C."/>
        </authorList>
    </citation>
    <scope>NUCLEOTIDE SEQUENCE [LARGE SCALE GENOMIC DNA]</scope>
    <source>
        <strain evidence="1 2">Cbfe23</strain>
    </source>
</reference>
<dbReference type="AlphaFoldDB" id="A0A1L9BDH2"/>
<name>A0A1L9BDH2_9BACT</name>
<gene>
    <name evidence="1" type="ORF">BON30_14840</name>
</gene>
<reference evidence="2" key="1">
    <citation type="submission" date="2016-11" db="EMBL/GenBank/DDBJ databases">
        <authorList>
            <person name="Shukria A."/>
            <person name="Stevens D.C."/>
        </authorList>
    </citation>
    <scope>NUCLEOTIDE SEQUENCE [LARGE SCALE GENOMIC DNA]</scope>
    <source>
        <strain evidence="2">Cbfe23</strain>
    </source>
</reference>
<dbReference type="EMBL" id="MPIN01000003">
    <property type="protein sequence ID" value="OJH40312.1"/>
    <property type="molecule type" value="Genomic_DNA"/>
</dbReference>
<sequence length="200" mass="20726">MGKLVCTVELDKEKGVTVKVENADGKITQTVVMDGTSITLKVQGDAETSTIVQKQDSVTVTCKDFTVDATGTLTLKSAKASSWASQDILKVESTKDMTLATQAKLTQSAAQDAKFSSNTNVTVEATSKLDLKGMQTSLTASAGDNKVEGVNLKMSGKAQAELSAPMTKVEGQAKLGLESTGVAELKGTMTTVGGSLVKVG</sequence>
<dbReference type="OrthoDB" id="5505665at2"/>